<dbReference type="RefSeq" id="XP_002141293.1">
    <property type="nucleotide sequence ID" value="XM_002141257.1"/>
</dbReference>
<reference evidence="2" key="1">
    <citation type="submission" date="2008-06" db="EMBL/GenBank/DDBJ databases">
        <authorList>
            <person name="Lorenzi H."/>
            <person name="Inman J."/>
            <person name="Miller J."/>
            <person name="Schobel S."/>
            <person name="Amedeo P."/>
            <person name="Caler E.V."/>
            <person name="da Silva J."/>
        </authorList>
    </citation>
    <scope>NUCLEOTIDE SEQUENCE [LARGE SCALE GENOMIC DNA]</scope>
    <source>
        <strain evidence="2">RN66</strain>
    </source>
</reference>
<evidence type="ECO:0000313" key="2">
    <source>
        <dbReference type="EMBL" id="EEA06944.1"/>
    </source>
</evidence>
<dbReference type="GeneID" id="6996484"/>
<gene>
    <name evidence="2" type="ORF">CMU_033290</name>
</gene>
<evidence type="ECO:0000256" key="1">
    <source>
        <dbReference type="SAM" id="SignalP"/>
    </source>
</evidence>
<organism evidence="2 3">
    <name type="scientific">Cryptosporidium muris (strain RN66)</name>
    <dbReference type="NCBI Taxonomy" id="441375"/>
    <lineage>
        <taxon>Eukaryota</taxon>
        <taxon>Sar</taxon>
        <taxon>Alveolata</taxon>
        <taxon>Apicomplexa</taxon>
        <taxon>Conoidasida</taxon>
        <taxon>Coccidia</taxon>
        <taxon>Eucoccidiorida</taxon>
        <taxon>Eimeriorina</taxon>
        <taxon>Cryptosporidiidae</taxon>
        <taxon>Cryptosporidium</taxon>
    </lineage>
</organism>
<protein>
    <submittedName>
        <fullName evidence="2">Uncharacterized protein</fullName>
    </submittedName>
</protein>
<sequence length="1348" mass="155686">MYIGNIFISWFFNVALADTYYVPNNSVYGLQRYIPSDQDLNMNKLRISRYLISMDELRRINSCFIPPIQHYTWYASIVYFKRYKLIYRIYKQCSIARIKVICREFQNFLKCPIDPTNKEVQIIPHGKEASTVFAVVDGSNSDGNKKLNFELFKGCVYEIGNRSALRVRCLRSNKIKTFPTKVVIKVDGRTSDFLYHFNHELIVYSRLSSSTYGSEQLRLHPSIYSLFLTPKRIPIAKDILMMEHITGPSLLSILSKLNSYPDVLQYLKVQIEHLVNQNIKKYQVSILSNDSGTEFAGNFDQSSIKLNISQALQDDINKFISEYVENTLLFTIKIYRKLLYLSDMFHRGGTSFYPINVKGKERGSWKRQRSIRLHCDFHAGNILVKLSSEFFSETDNQHNLTQSDMLNIKLYDNLKIIDLEDAVEIKESDLPISLDKFIGIRPCPIYITDADTFLGRLLSNMVSIINVLNRSIKSLNKLLQIKDMTKYDFGDNYVYSLVKGELGNLEKKTFSIHDSIFKLIDASLASWLRFVHMVTDDEITRPCTIYYHSKYGSNQITSPLPCSWLSNILMPKIACKYLDKSFFLEKEISQLNSNAFPNSGLSEDQVEYLKRIYKLSLETKCHIDDKEAMNITIENISEPKQQFVDSIKTLNSTNWGEWSKLIEVAQKEENILKKEDKLEGNSKQSIFTSSIFDSNPIFSKVEMQLSNYNSFENLYLTKLNVNIPVEFDAALIELMGLAAMQRIIRLCFHLKDFLECRRVSPSSITRDGPIASFIVKLTQFKLGKLDKKKDMNLIGSCFINNISMPLIGSNITLSGWICPQLPTINSSRYLRLVVDGRLFLDVNSTIYNEGKASKFVFNDILGYMHLKDNITMTAEHNEAVIQLLQQHRQNALKFWKAESLLRNFPNESQQENDTKILSKLLIFIPSTNPSDFNIVLNSLNKSSNKSEVYTHFPLPKVQYHFSSKISSIVQLGSITDYAFFCENISRNSVASLLRSISNFSGNLDALIWISYSTLILAIVEKLIKCHSLQMLIAHNVLQFIEKFREYRYPDIILRHSEDKFARKSLGVSIDVSYSERRPVICNLSLQKLMLKANIGFEWLNNLALLQSLSLKDLEGIYFVDKNDMKNRPCIYKIGDIEVILRDLLFPSLDPVATLVKAIGETSILNSHLPVELRRSRWLIHNVMLQLVNFINRKREEKVMEHKIPILISSLMDILSLKDKLLSNNTFIRCYQSSIDESEKEICLYKDYETITSEAILNLKEMFKEQYLKYKQFSALDITQEFLRYFEEEFQNIAPPLTSPPDGGLGWESNVIDDKLYQVGLGRDSNLNVETIALTSRWPIIADIWHYIE</sequence>
<dbReference type="OMA" id="CFINNIS"/>
<name>B6AFF3_CRYMR</name>
<feature type="chain" id="PRO_5002842295" evidence="1">
    <location>
        <begin position="18"/>
        <end position="1348"/>
    </location>
</feature>
<keyword evidence="1" id="KW-0732">Signal</keyword>
<feature type="signal peptide" evidence="1">
    <location>
        <begin position="1"/>
        <end position="17"/>
    </location>
</feature>
<evidence type="ECO:0000313" key="3">
    <source>
        <dbReference type="Proteomes" id="UP000001460"/>
    </source>
</evidence>
<dbReference type="Proteomes" id="UP000001460">
    <property type="component" value="Unassembled WGS sequence"/>
</dbReference>
<dbReference type="EMBL" id="DS989731">
    <property type="protein sequence ID" value="EEA06944.1"/>
    <property type="molecule type" value="Genomic_DNA"/>
</dbReference>
<accession>B6AFF3</accession>
<dbReference type="OrthoDB" id="343331at2759"/>
<dbReference type="VEuPathDB" id="CryptoDB:CMU_033290"/>
<proteinExistence type="predicted"/>
<keyword evidence="3" id="KW-1185">Reference proteome</keyword>